<dbReference type="SUPFAM" id="SSF48008">
    <property type="entry name" value="GntR ligand-binding domain-like"/>
    <property type="match status" value="1"/>
</dbReference>
<evidence type="ECO:0000256" key="2">
    <source>
        <dbReference type="ARBA" id="ARBA00023125"/>
    </source>
</evidence>
<dbReference type="Pfam" id="PF00392">
    <property type="entry name" value="GntR"/>
    <property type="match status" value="1"/>
</dbReference>
<keyword evidence="6" id="KW-1185">Reference proteome</keyword>
<sequence length="254" mass="28041">MIGNEGSATVEVDSLREPKMAERVATVLRKMMVRGEIAEGTMLPPESELIERFGVSRPTLREAFRVLESESLIKIRRGVHGGARVNRPRRQTLARYAGLILEYDGVTVRDVYAARAAIETPMVVQLAKDRDPAALEQLAQIVAREAELEGSDAVDAGTEFHAAIAKLSGNQTLQMISEMLHHIIEKANRSLQPSTGPAAEQATRRASKTHRMVLELIRAGDSEKAAELWDRHLRKAEEYVLSGAELSTVVDLLQ</sequence>
<dbReference type="SUPFAM" id="SSF46785">
    <property type="entry name" value="Winged helix' DNA-binding domain"/>
    <property type="match status" value="1"/>
</dbReference>
<dbReference type="CDD" id="cd07377">
    <property type="entry name" value="WHTH_GntR"/>
    <property type="match status" value="1"/>
</dbReference>
<dbReference type="PANTHER" id="PTHR43537:SF5">
    <property type="entry name" value="UXU OPERON TRANSCRIPTIONAL REGULATOR"/>
    <property type="match status" value="1"/>
</dbReference>
<dbReference type="InterPro" id="IPR000524">
    <property type="entry name" value="Tscrpt_reg_HTH_GntR"/>
</dbReference>
<proteinExistence type="predicted"/>
<evidence type="ECO:0000259" key="4">
    <source>
        <dbReference type="PROSITE" id="PS50949"/>
    </source>
</evidence>
<keyword evidence="2" id="KW-0238">DNA-binding</keyword>
<dbReference type="Pfam" id="PF07729">
    <property type="entry name" value="FCD"/>
    <property type="match status" value="1"/>
</dbReference>
<keyword evidence="5" id="KW-0614">Plasmid</keyword>
<dbReference type="EMBL" id="AP022607">
    <property type="protein sequence ID" value="BBZ14884.1"/>
    <property type="molecule type" value="Genomic_DNA"/>
</dbReference>
<protein>
    <submittedName>
        <fullName evidence="5">GntR family transcriptional regulator</fullName>
    </submittedName>
</protein>
<organism evidence="5 6">
    <name type="scientific">Mycobacterium branderi</name>
    <dbReference type="NCBI Taxonomy" id="43348"/>
    <lineage>
        <taxon>Bacteria</taxon>
        <taxon>Bacillati</taxon>
        <taxon>Actinomycetota</taxon>
        <taxon>Actinomycetes</taxon>
        <taxon>Mycobacteriales</taxon>
        <taxon>Mycobacteriaceae</taxon>
        <taxon>Mycobacterium</taxon>
    </lineage>
</organism>
<dbReference type="Proteomes" id="UP000467379">
    <property type="component" value="Plasmid pJCM12687"/>
</dbReference>
<dbReference type="PANTHER" id="PTHR43537">
    <property type="entry name" value="TRANSCRIPTIONAL REGULATOR, GNTR FAMILY"/>
    <property type="match status" value="1"/>
</dbReference>
<evidence type="ECO:0000313" key="5">
    <source>
        <dbReference type="EMBL" id="BBZ14884.1"/>
    </source>
</evidence>
<dbReference type="InterPro" id="IPR008920">
    <property type="entry name" value="TF_FadR/GntR_C"/>
</dbReference>
<gene>
    <name evidence="5" type="ORF">MBRA_50790</name>
</gene>
<keyword evidence="1" id="KW-0805">Transcription regulation</keyword>
<dbReference type="InterPro" id="IPR036388">
    <property type="entry name" value="WH-like_DNA-bd_sf"/>
</dbReference>
<name>A0ABN6BEQ3_9MYCO</name>
<dbReference type="SMART" id="SM00345">
    <property type="entry name" value="HTH_GNTR"/>
    <property type="match status" value="1"/>
</dbReference>
<dbReference type="PRINTS" id="PR00035">
    <property type="entry name" value="HTHGNTR"/>
</dbReference>
<feature type="domain" description="HTH gntR-type" evidence="4">
    <location>
        <begin position="18"/>
        <end position="88"/>
    </location>
</feature>
<evidence type="ECO:0000313" key="6">
    <source>
        <dbReference type="Proteomes" id="UP000467379"/>
    </source>
</evidence>
<dbReference type="InterPro" id="IPR011711">
    <property type="entry name" value="GntR_C"/>
</dbReference>
<dbReference type="SMART" id="SM00895">
    <property type="entry name" value="FCD"/>
    <property type="match status" value="1"/>
</dbReference>
<keyword evidence="3" id="KW-0804">Transcription</keyword>
<evidence type="ECO:0000256" key="1">
    <source>
        <dbReference type="ARBA" id="ARBA00023015"/>
    </source>
</evidence>
<dbReference type="PROSITE" id="PS50949">
    <property type="entry name" value="HTH_GNTR"/>
    <property type="match status" value="1"/>
</dbReference>
<evidence type="ECO:0000256" key="3">
    <source>
        <dbReference type="ARBA" id="ARBA00023163"/>
    </source>
</evidence>
<geneLocation type="plasmid" evidence="5 6">
    <name>pJCM12687</name>
</geneLocation>
<dbReference type="Gene3D" id="1.20.120.530">
    <property type="entry name" value="GntR ligand-binding domain-like"/>
    <property type="match status" value="1"/>
</dbReference>
<reference evidence="5 6" key="1">
    <citation type="journal article" date="2019" name="Emerg. Microbes Infect.">
        <title>Comprehensive subspecies identification of 175 nontuberculous mycobacteria species based on 7547 genomic profiles.</title>
        <authorList>
            <person name="Matsumoto Y."/>
            <person name="Kinjo T."/>
            <person name="Motooka D."/>
            <person name="Nabeya D."/>
            <person name="Jung N."/>
            <person name="Uechi K."/>
            <person name="Horii T."/>
            <person name="Iida T."/>
            <person name="Fujita J."/>
            <person name="Nakamura S."/>
        </authorList>
    </citation>
    <scope>NUCLEOTIDE SEQUENCE [LARGE SCALE GENOMIC DNA]</scope>
    <source>
        <strain evidence="5 6">JCM 12687</strain>
        <plasmid evidence="5">pJCM12687</plasmid>
    </source>
</reference>
<accession>A0ABN6BEQ3</accession>
<dbReference type="InterPro" id="IPR036390">
    <property type="entry name" value="WH_DNA-bd_sf"/>
</dbReference>
<dbReference type="Gene3D" id="1.10.10.10">
    <property type="entry name" value="Winged helix-like DNA-binding domain superfamily/Winged helix DNA-binding domain"/>
    <property type="match status" value="1"/>
</dbReference>